<dbReference type="SUPFAM" id="SSF50129">
    <property type="entry name" value="GroES-like"/>
    <property type="match status" value="1"/>
</dbReference>
<dbReference type="GeneID" id="85305165"/>
<feature type="domain" description="Alcohol dehydrogenase-like C-terminal" evidence="1">
    <location>
        <begin position="204"/>
        <end position="333"/>
    </location>
</feature>
<dbReference type="RefSeq" id="XP_060282115.1">
    <property type="nucleotide sequence ID" value="XM_060421978.1"/>
</dbReference>
<dbReference type="Gene3D" id="3.90.180.10">
    <property type="entry name" value="Medium-chain alcohol dehydrogenases, catalytic domain"/>
    <property type="match status" value="1"/>
</dbReference>
<dbReference type="CDD" id="cd05188">
    <property type="entry name" value="MDR"/>
    <property type="match status" value="1"/>
</dbReference>
<dbReference type="InterPro" id="IPR011032">
    <property type="entry name" value="GroES-like_sf"/>
</dbReference>
<dbReference type="GO" id="GO:0005739">
    <property type="term" value="C:mitochondrion"/>
    <property type="evidence" value="ECO:0007669"/>
    <property type="project" value="TreeGrafter"/>
</dbReference>
<keyword evidence="3" id="KW-1185">Reference proteome</keyword>
<evidence type="ECO:0000259" key="1">
    <source>
        <dbReference type="Pfam" id="PF00107"/>
    </source>
</evidence>
<proteinExistence type="predicted"/>
<dbReference type="Proteomes" id="UP001244011">
    <property type="component" value="Unassembled WGS sequence"/>
</dbReference>
<accession>A0AAJ0BXX3</accession>
<dbReference type="SUPFAM" id="SSF51735">
    <property type="entry name" value="NAD(P)-binding Rossmann-fold domains"/>
    <property type="match status" value="1"/>
</dbReference>
<dbReference type="Pfam" id="PF00107">
    <property type="entry name" value="ADH_zinc_N"/>
    <property type="match status" value="1"/>
</dbReference>
<evidence type="ECO:0000313" key="3">
    <source>
        <dbReference type="Proteomes" id="UP001244011"/>
    </source>
</evidence>
<comment type="caution">
    <text evidence="2">The sequence shown here is derived from an EMBL/GenBank/DDBJ whole genome shotgun (WGS) entry which is preliminary data.</text>
</comment>
<name>A0AAJ0BXX3_9PEZI</name>
<dbReference type="InterPro" id="IPR036291">
    <property type="entry name" value="NAD(P)-bd_dom_sf"/>
</dbReference>
<gene>
    <name evidence="2" type="ORF">QBC33DRAFT_120118</name>
</gene>
<dbReference type="PANTHER" id="PTHR43677">
    <property type="entry name" value="SHORT-CHAIN DEHYDROGENASE/REDUCTASE"/>
    <property type="match status" value="1"/>
</dbReference>
<dbReference type="EMBL" id="MU839013">
    <property type="protein sequence ID" value="KAK1765902.1"/>
    <property type="molecule type" value="Genomic_DNA"/>
</dbReference>
<protein>
    <submittedName>
        <fullName evidence="2">GroES-like protein</fullName>
    </submittedName>
</protein>
<dbReference type="AlphaFoldDB" id="A0AAJ0BXX3"/>
<organism evidence="2 3">
    <name type="scientific">Phialemonium atrogriseum</name>
    <dbReference type="NCBI Taxonomy" id="1093897"/>
    <lineage>
        <taxon>Eukaryota</taxon>
        <taxon>Fungi</taxon>
        <taxon>Dikarya</taxon>
        <taxon>Ascomycota</taxon>
        <taxon>Pezizomycotina</taxon>
        <taxon>Sordariomycetes</taxon>
        <taxon>Sordariomycetidae</taxon>
        <taxon>Cephalothecales</taxon>
        <taxon>Cephalothecaceae</taxon>
        <taxon>Phialemonium</taxon>
    </lineage>
</organism>
<dbReference type="InterPro" id="IPR013149">
    <property type="entry name" value="ADH-like_C"/>
</dbReference>
<dbReference type="Gene3D" id="3.40.50.720">
    <property type="entry name" value="NAD(P)-binding Rossmann-like Domain"/>
    <property type="match status" value="1"/>
</dbReference>
<sequence length="377" mass="40089">MDSSSLPPTMKALVCPEAGQPLALQVVPTPTAVHGSVIVKIIGAYFDDTIPFILSGKGPFSFPKNLIPGSRAIARVAALGPDTTSLEVGQLVMLEPFLRARDNPRVEILWGIFDGPTPASKKWAADNWSAAGYAEYCRAPLENCHALDERRLCGSAADGGLAYSPEDLLHLPTQLIAYSGLRSVNVQAGETVLVAPATGSYSGAAVQVAVAMGANVVAMGRNVAELKRLQDLFPGRVSIVQNTGDVEADAAALRRAGGEIDVYLDISPASANDSTHVRSCFMAVRQYGRVCLMGIISRDLAMPYQLAVWNNLTIKGQYMYEREYVQGLIKLAESGALKLGREGGVEIVGKFKLEELDKAIAASRATSGFGKLTILAP</sequence>
<dbReference type="PANTHER" id="PTHR43677:SF4">
    <property type="entry name" value="QUINONE OXIDOREDUCTASE-LIKE PROTEIN 2"/>
    <property type="match status" value="1"/>
</dbReference>
<evidence type="ECO:0000313" key="2">
    <source>
        <dbReference type="EMBL" id="KAK1765902.1"/>
    </source>
</evidence>
<reference evidence="2" key="1">
    <citation type="submission" date="2023-06" db="EMBL/GenBank/DDBJ databases">
        <title>Genome-scale phylogeny and comparative genomics of the fungal order Sordariales.</title>
        <authorList>
            <consortium name="Lawrence Berkeley National Laboratory"/>
            <person name="Hensen N."/>
            <person name="Bonometti L."/>
            <person name="Westerberg I."/>
            <person name="Brannstrom I.O."/>
            <person name="Guillou S."/>
            <person name="Cros-Aarteil S."/>
            <person name="Calhoun S."/>
            <person name="Haridas S."/>
            <person name="Kuo A."/>
            <person name="Mondo S."/>
            <person name="Pangilinan J."/>
            <person name="Riley R."/>
            <person name="Labutti K."/>
            <person name="Andreopoulos B."/>
            <person name="Lipzen A."/>
            <person name="Chen C."/>
            <person name="Yanf M."/>
            <person name="Daum C."/>
            <person name="Ng V."/>
            <person name="Clum A."/>
            <person name="Steindorff A."/>
            <person name="Ohm R."/>
            <person name="Martin F."/>
            <person name="Silar P."/>
            <person name="Natvig D."/>
            <person name="Lalanne C."/>
            <person name="Gautier V."/>
            <person name="Ament-Velasquez S.L."/>
            <person name="Kruys A."/>
            <person name="Hutchinson M.I."/>
            <person name="Powell A.J."/>
            <person name="Barry K."/>
            <person name="Miller A.N."/>
            <person name="Grigoriev I.V."/>
            <person name="Debuchy R."/>
            <person name="Gladieux P."/>
            <person name="Thoren M.H."/>
            <person name="Johannesson H."/>
        </authorList>
    </citation>
    <scope>NUCLEOTIDE SEQUENCE</scope>
    <source>
        <strain evidence="2">8032-3</strain>
    </source>
</reference>
<dbReference type="GO" id="GO:0016491">
    <property type="term" value="F:oxidoreductase activity"/>
    <property type="evidence" value="ECO:0007669"/>
    <property type="project" value="TreeGrafter"/>
</dbReference>
<dbReference type="InterPro" id="IPR051397">
    <property type="entry name" value="Zn-ADH-like_protein"/>
</dbReference>